<accession>X1Q0K8</accession>
<comment type="caution">
    <text evidence="1">The sequence shown here is derived from an EMBL/GenBank/DDBJ whole genome shotgun (WGS) entry which is preliminary data.</text>
</comment>
<feature type="non-terminal residue" evidence="1">
    <location>
        <position position="1"/>
    </location>
</feature>
<protein>
    <submittedName>
        <fullName evidence="1">Uncharacterized protein</fullName>
    </submittedName>
</protein>
<dbReference type="AlphaFoldDB" id="X1Q0K8"/>
<dbReference type="EMBL" id="BARV01044609">
    <property type="protein sequence ID" value="GAI61743.1"/>
    <property type="molecule type" value="Genomic_DNA"/>
</dbReference>
<organism evidence="1">
    <name type="scientific">marine sediment metagenome</name>
    <dbReference type="NCBI Taxonomy" id="412755"/>
    <lineage>
        <taxon>unclassified sequences</taxon>
        <taxon>metagenomes</taxon>
        <taxon>ecological metagenomes</taxon>
    </lineage>
</organism>
<evidence type="ECO:0000313" key="1">
    <source>
        <dbReference type="EMBL" id="GAI61743.1"/>
    </source>
</evidence>
<sequence>TNTLKRKINNNVVKIKKEILFLRTLNFDRILSIFCIIISKLITPNI</sequence>
<reference evidence="1" key="1">
    <citation type="journal article" date="2014" name="Front. Microbiol.">
        <title>High frequency of phylogenetically diverse reductive dehalogenase-homologous genes in deep subseafloor sedimentary metagenomes.</title>
        <authorList>
            <person name="Kawai M."/>
            <person name="Futagami T."/>
            <person name="Toyoda A."/>
            <person name="Takaki Y."/>
            <person name="Nishi S."/>
            <person name="Hori S."/>
            <person name="Arai W."/>
            <person name="Tsubouchi T."/>
            <person name="Morono Y."/>
            <person name="Uchiyama I."/>
            <person name="Ito T."/>
            <person name="Fujiyama A."/>
            <person name="Inagaki F."/>
            <person name="Takami H."/>
        </authorList>
    </citation>
    <scope>NUCLEOTIDE SEQUENCE</scope>
    <source>
        <strain evidence="1">Expedition CK06-06</strain>
    </source>
</reference>
<name>X1Q0K8_9ZZZZ</name>
<gene>
    <name evidence="1" type="ORF">S06H3_65904</name>
</gene>
<proteinExistence type="predicted"/>